<comment type="caution">
    <text evidence="2">The sequence shown here is derived from an EMBL/GenBank/DDBJ whole genome shotgun (WGS) entry which is preliminary data.</text>
</comment>
<keyword evidence="3" id="KW-1185">Reference proteome</keyword>
<dbReference type="InterPro" id="IPR018392">
    <property type="entry name" value="LysM"/>
</dbReference>
<dbReference type="InterPro" id="IPR036779">
    <property type="entry name" value="LysM_dom_sf"/>
</dbReference>
<protein>
    <submittedName>
        <fullName evidence="2">Peptigoglycan-binding protein LysM</fullName>
    </submittedName>
</protein>
<dbReference type="PANTHER" id="PTHR34700">
    <property type="entry name" value="POTASSIUM BINDING PROTEIN KBP"/>
    <property type="match status" value="1"/>
</dbReference>
<feature type="domain" description="LysM" evidence="1">
    <location>
        <begin position="39"/>
        <end position="87"/>
    </location>
</feature>
<dbReference type="InterPro" id="IPR052196">
    <property type="entry name" value="Bact_Kbp"/>
</dbReference>
<dbReference type="CDD" id="cd00118">
    <property type="entry name" value="LysM"/>
    <property type="match status" value="1"/>
</dbReference>
<evidence type="ECO:0000313" key="2">
    <source>
        <dbReference type="EMBL" id="PSW11722.1"/>
    </source>
</evidence>
<dbReference type="EMBL" id="PYMA01000023">
    <property type="protein sequence ID" value="PSW11722.1"/>
    <property type="molecule type" value="Genomic_DNA"/>
</dbReference>
<accession>A0A2T3NCE9</accession>
<dbReference type="Pfam" id="PF01476">
    <property type="entry name" value="LysM"/>
    <property type="match status" value="1"/>
</dbReference>
<proteinExistence type="predicted"/>
<sequence length="359" mass="40012">MWFQGRNMRLRIWLLVVAYLGMVGLAVGQSLPVNPGAPSVYVVKKGDTLWDISAHFLSSPWLWPQLWQQNPSIENPHLIYPGDQIHLVWVDGQPQLQVKRTIKLSPTVRVVRSPVTTIQSTLMLPYLAQDKLLTPESLARLPYVIGDSRAKGYLAQGDTLWVDTELEPGEEWWIYRPDQSFQRDIGDREVARVVAMKEIAKGKVTDYADGQSALELLVFSQEIRQNDVLLPAPLPSEQLDMSFSPSLPPSSSHARVLGHLSHMNYIATQDVVVVDLGHRDGIAAGNIFQLYRAGAKVSGSKGEYQYRASGHKVSYALRDIAIGEIMVIRPYEHFSLAVVTKAVEPFSPGVIALPPSQDD</sequence>
<dbReference type="Gene3D" id="3.10.350.10">
    <property type="entry name" value="LysM domain"/>
    <property type="match status" value="1"/>
</dbReference>
<gene>
    <name evidence="2" type="ORF">C9I98_24080</name>
</gene>
<reference evidence="2 3" key="1">
    <citation type="submission" date="2018-01" db="EMBL/GenBank/DDBJ databases">
        <title>Whole genome sequencing of Histamine producing bacteria.</title>
        <authorList>
            <person name="Butler K."/>
        </authorList>
    </citation>
    <scope>NUCLEOTIDE SEQUENCE [LARGE SCALE GENOMIC DNA]</scope>
    <source>
        <strain evidence="2 3">DSM 100436</strain>
    </source>
</reference>
<dbReference type="SUPFAM" id="SSF54106">
    <property type="entry name" value="LysM domain"/>
    <property type="match status" value="1"/>
</dbReference>
<name>A0A2T3NCE9_9GAMM</name>
<dbReference type="Proteomes" id="UP000241771">
    <property type="component" value="Unassembled WGS sequence"/>
</dbReference>
<organism evidence="2 3">
    <name type="scientific">Photobacterium sanctipauli</name>
    <dbReference type="NCBI Taxonomy" id="1342794"/>
    <lineage>
        <taxon>Bacteria</taxon>
        <taxon>Pseudomonadati</taxon>
        <taxon>Pseudomonadota</taxon>
        <taxon>Gammaproteobacteria</taxon>
        <taxon>Vibrionales</taxon>
        <taxon>Vibrionaceae</taxon>
        <taxon>Photobacterium</taxon>
    </lineage>
</organism>
<dbReference type="SMART" id="SM00257">
    <property type="entry name" value="LysM"/>
    <property type="match status" value="1"/>
</dbReference>
<dbReference type="PANTHER" id="PTHR34700:SF4">
    <property type="entry name" value="PHAGE-LIKE ELEMENT PBSX PROTEIN XKDP"/>
    <property type="match status" value="1"/>
</dbReference>
<dbReference type="AlphaFoldDB" id="A0A2T3NCE9"/>
<evidence type="ECO:0000313" key="3">
    <source>
        <dbReference type="Proteomes" id="UP000241771"/>
    </source>
</evidence>
<dbReference type="PROSITE" id="PS51782">
    <property type="entry name" value="LYSM"/>
    <property type="match status" value="1"/>
</dbReference>
<evidence type="ECO:0000259" key="1">
    <source>
        <dbReference type="PROSITE" id="PS51782"/>
    </source>
</evidence>